<dbReference type="AlphaFoldDB" id="A0A086ZHE2"/>
<dbReference type="SUPFAM" id="SSF46785">
    <property type="entry name" value="Winged helix' DNA-binding domain"/>
    <property type="match status" value="1"/>
</dbReference>
<feature type="domain" description="HTH marR-type" evidence="2">
    <location>
        <begin position="1"/>
        <end position="134"/>
    </location>
</feature>
<evidence type="ECO:0000313" key="3">
    <source>
        <dbReference type="EMBL" id="KFI45942.1"/>
    </source>
</evidence>
<dbReference type="PANTHER" id="PTHR33164:SF43">
    <property type="entry name" value="HTH-TYPE TRANSCRIPTIONAL REPRESSOR YETL"/>
    <property type="match status" value="1"/>
</dbReference>
<name>A0A086ZHE2_9BIFI</name>
<dbReference type="PANTHER" id="PTHR33164">
    <property type="entry name" value="TRANSCRIPTIONAL REGULATOR, MARR FAMILY"/>
    <property type="match status" value="1"/>
</dbReference>
<dbReference type="PRINTS" id="PR00598">
    <property type="entry name" value="HTHMARR"/>
</dbReference>
<dbReference type="InterPro" id="IPR036388">
    <property type="entry name" value="WH-like_DNA-bd_sf"/>
</dbReference>
<accession>A0A086ZHE2</accession>
<dbReference type="GO" id="GO:0006950">
    <property type="term" value="P:response to stress"/>
    <property type="evidence" value="ECO:0007669"/>
    <property type="project" value="TreeGrafter"/>
</dbReference>
<dbReference type="InterPro" id="IPR036390">
    <property type="entry name" value="WH_DNA-bd_sf"/>
</dbReference>
<dbReference type="SMART" id="SM00347">
    <property type="entry name" value="HTH_MARR"/>
    <property type="match status" value="1"/>
</dbReference>
<feature type="compositionally biased region" description="Basic and acidic residues" evidence="1">
    <location>
        <begin position="161"/>
        <end position="176"/>
    </location>
</feature>
<dbReference type="InterPro" id="IPR011991">
    <property type="entry name" value="ArsR-like_HTH"/>
</dbReference>
<organism evidence="3 4">
    <name type="scientific">Bifidobacterium bohemicum DSM 22767</name>
    <dbReference type="NCBI Taxonomy" id="1437606"/>
    <lineage>
        <taxon>Bacteria</taxon>
        <taxon>Bacillati</taxon>
        <taxon>Actinomycetota</taxon>
        <taxon>Actinomycetes</taxon>
        <taxon>Bifidobacteriales</taxon>
        <taxon>Bifidobacteriaceae</taxon>
        <taxon>Bifidobacterium</taxon>
    </lineage>
</organism>
<dbReference type="Gene3D" id="1.10.10.10">
    <property type="entry name" value="Winged helix-like DNA-binding domain superfamily/Winged helix DNA-binding domain"/>
    <property type="match status" value="1"/>
</dbReference>
<dbReference type="eggNOG" id="COG1846">
    <property type="taxonomic scope" value="Bacteria"/>
</dbReference>
<dbReference type="Pfam" id="PF01047">
    <property type="entry name" value="MarR"/>
    <property type="match status" value="1"/>
</dbReference>
<dbReference type="RefSeq" id="WP_044098147.1">
    <property type="nucleotide sequence ID" value="NZ_JDUS01000018.1"/>
</dbReference>
<dbReference type="PROSITE" id="PS50995">
    <property type="entry name" value="HTH_MARR_2"/>
    <property type="match status" value="1"/>
</dbReference>
<reference evidence="3 4" key="1">
    <citation type="submission" date="2014-03" db="EMBL/GenBank/DDBJ databases">
        <title>Genomics of Bifidobacteria.</title>
        <authorList>
            <person name="Ventura M."/>
            <person name="Milani C."/>
            <person name="Lugli G.A."/>
        </authorList>
    </citation>
    <scope>NUCLEOTIDE SEQUENCE [LARGE SCALE GENOMIC DNA]</scope>
    <source>
        <strain evidence="3 4">DSM 22767</strain>
    </source>
</reference>
<dbReference type="InterPro" id="IPR000835">
    <property type="entry name" value="HTH_MarR-typ"/>
</dbReference>
<proteinExistence type="predicted"/>
<evidence type="ECO:0000313" key="4">
    <source>
        <dbReference type="Proteomes" id="UP000029096"/>
    </source>
</evidence>
<keyword evidence="4" id="KW-1185">Reference proteome</keyword>
<protein>
    <submittedName>
        <fullName evidence="3">Transcriptional regulator, MarR family</fullName>
    </submittedName>
</protein>
<evidence type="ECO:0000259" key="2">
    <source>
        <dbReference type="PROSITE" id="PS50995"/>
    </source>
</evidence>
<gene>
    <name evidence="3" type="ORF">BBOH_0749</name>
</gene>
<evidence type="ECO:0000256" key="1">
    <source>
        <dbReference type="SAM" id="MobiDB-lite"/>
    </source>
</evidence>
<dbReference type="EMBL" id="JGYP01000002">
    <property type="protein sequence ID" value="KFI45942.1"/>
    <property type="molecule type" value="Genomic_DNA"/>
</dbReference>
<dbReference type="CDD" id="cd00090">
    <property type="entry name" value="HTH_ARSR"/>
    <property type="match status" value="1"/>
</dbReference>
<sequence>MGFEQEAMQAMREEMHNGRSTMWRQVEGASKGEPFVLRQLLRHGTQTPSRLAQALHASSGRVSALLGALEKKGYVTRQINENDRRNILVSLTDAGAAQARHDRDDIDSAVRWIFSQMGERRTREYVGLTQEFMTYMSVCRPGEPRPDPKVIEQAFAERAVRAEAKESDASDGEVGRGSKPGGASW</sequence>
<dbReference type="GO" id="GO:0003700">
    <property type="term" value="F:DNA-binding transcription factor activity"/>
    <property type="evidence" value="ECO:0007669"/>
    <property type="project" value="InterPro"/>
</dbReference>
<dbReference type="InterPro" id="IPR039422">
    <property type="entry name" value="MarR/SlyA-like"/>
</dbReference>
<dbReference type="Proteomes" id="UP000029096">
    <property type="component" value="Unassembled WGS sequence"/>
</dbReference>
<dbReference type="STRING" id="1437606.BBOH_0749"/>
<dbReference type="OrthoDB" id="3237509at2"/>
<comment type="caution">
    <text evidence="3">The sequence shown here is derived from an EMBL/GenBank/DDBJ whole genome shotgun (WGS) entry which is preliminary data.</text>
</comment>
<feature type="region of interest" description="Disordered" evidence="1">
    <location>
        <begin position="161"/>
        <end position="185"/>
    </location>
</feature>